<evidence type="ECO:0000256" key="1">
    <source>
        <dbReference type="ARBA" id="ARBA00022452"/>
    </source>
</evidence>
<keyword evidence="4" id="KW-0732">Signal</keyword>
<dbReference type="InterPro" id="IPR005565">
    <property type="entry name" value="Hemolysn_activator_HlyB_C"/>
</dbReference>
<dbReference type="RefSeq" id="WP_184334914.1">
    <property type="nucleotide sequence ID" value="NZ_JACHHZ010000005.1"/>
</dbReference>
<dbReference type="PANTHER" id="PTHR34597">
    <property type="entry name" value="SLR1661 PROTEIN"/>
    <property type="match status" value="1"/>
</dbReference>
<sequence length="590" mass="64508">MSAATAHSAVTAVCRTLLFVFLTVSTCWAQQQPLPPAATPGGLQPRPPQELPNDAAFTPFMVPRVPDRPLGIDEGPRVRVSRFELVGAATQPDVPRHEVDSVLTTAIAEQPAEGYTVNQLHEIAGKVAERYRAHGLILAQAVIPAQEIHGGVVNVLLLEGSLNDVHFEGQSMYSPNTLARPFKNLLQRPVRKDDIESALLYLADYPGLSAFGMFQAGDRIGTTDLLIKTQREERFTLDTTIDNQGSQYSGEYRANLGLTINDPLGQADKLNVYGLYAFDPDDSDSKGMYGGIDYVTPLFGPRNELQASYSHNLFEVGKLLRQLGIKGTTDIAQVSYTRNLVKTRLTDAAALASFAHKDAEFEQQGAITANDVLSVGGLGFRFSQIGLRSRGITQLSFNYSHGFSDLLGSLADYDEQPGVKASRLDASGAFDKITGQVQRYQRITQNNALLVRLSGQYSDDILVSLEQFSIGGPDTVRAYPTAEFLADTAGFASLEWIINAPGFASRPAFGGKTWGQILQVSLFADYATGRLNLALPGEDDDFDLYGWGGSLQLNLPNRYFARIDVATPLSEQEPSNERDPQYFFRFGFTL</sequence>
<accession>A0A841HUA5</accession>
<proteinExistence type="predicted"/>
<organism evidence="7 8">
    <name type="scientific">Povalibacter uvarum</name>
    <dbReference type="NCBI Taxonomy" id="732238"/>
    <lineage>
        <taxon>Bacteria</taxon>
        <taxon>Pseudomonadati</taxon>
        <taxon>Pseudomonadota</taxon>
        <taxon>Gammaproteobacteria</taxon>
        <taxon>Steroidobacterales</taxon>
        <taxon>Steroidobacteraceae</taxon>
        <taxon>Povalibacter</taxon>
    </lineage>
</organism>
<dbReference type="Pfam" id="PF03865">
    <property type="entry name" value="ShlB"/>
    <property type="match status" value="1"/>
</dbReference>
<keyword evidence="8" id="KW-1185">Reference proteome</keyword>
<keyword evidence="3" id="KW-0998">Cell outer membrane</keyword>
<name>A0A841HUA5_9GAMM</name>
<evidence type="ECO:0000256" key="2">
    <source>
        <dbReference type="ARBA" id="ARBA00022692"/>
    </source>
</evidence>
<dbReference type="GO" id="GO:0046819">
    <property type="term" value="P:protein secretion by the type V secretion system"/>
    <property type="evidence" value="ECO:0007669"/>
    <property type="project" value="TreeGrafter"/>
</dbReference>
<feature type="signal peptide" evidence="4">
    <location>
        <begin position="1"/>
        <end position="29"/>
    </location>
</feature>
<keyword evidence="1" id="KW-0472">Membrane</keyword>
<evidence type="ECO:0000259" key="6">
    <source>
        <dbReference type="Pfam" id="PF08479"/>
    </source>
</evidence>
<dbReference type="Gene3D" id="2.40.160.50">
    <property type="entry name" value="membrane protein fhac: a member of the omp85/tpsb transporter family"/>
    <property type="match status" value="1"/>
</dbReference>
<dbReference type="InterPro" id="IPR051544">
    <property type="entry name" value="TPS_OM_transporter"/>
</dbReference>
<evidence type="ECO:0000256" key="3">
    <source>
        <dbReference type="ARBA" id="ARBA00023237"/>
    </source>
</evidence>
<protein>
    <submittedName>
        <fullName evidence="7">Hemolysin activation/secretion protein</fullName>
    </submittedName>
</protein>
<dbReference type="Pfam" id="PF08479">
    <property type="entry name" value="POTRA_2"/>
    <property type="match status" value="1"/>
</dbReference>
<dbReference type="InterPro" id="IPR013686">
    <property type="entry name" value="Polypept-transport_assoc_ShlB"/>
</dbReference>
<feature type="domain" description="Polypeptide-transport-associated ShlB-type" evidence="6">
    <location>
        <begin position="103"/>
        <end position="160"/>
    </location>
</feature>
<dbReference type="GO" id="GO:0098046">
    <property type="term" value="C:type V protein secretion system complex"/>
    <property type="evidence" value="ECO:0007669"/>
    <property type="project" value="TreeGrafter"/>
</dbReference>
<dbReference type="Gene3D" id="3.10.20.310">
    <property type="entry name" value="membrane protein fhac"/>
    <property type="match status" value="1"/>
</dbReference>
<reference evidence="7 8" key="1">
    <citation type="submission" date="2020-08" db="EMBL/GenBank/DDBJ databases">
        <title>Genomic Encyclopedia of Type Strains, Phase IV (KMG-IV): sequencing the most valuable type-strain genomes for metagenomic binning, comparative biology and taxonomic classification.</title>
        <authorList>
            <person name="Goeker M."/>
        </authorList>
    </citation>
    <scope>NUCLEOTIDE SEQUENCE [LARGE SCALE GENOMIC DNA]</scope>
    <source>
        <strain evidence="7 8">DSM 26723</strain>
    </source>
</reference>
<evidence type="ECO:0000256" key="4">
    <source>
        <dbReference type="SAM" id="SignalP"/>
    </source>
</evidence>
<dbReference type="AlphaFoldDB" id="A0A841HUA5"/>
<dbReference type="GO" id="GO:0008320">
    <property type="term" value="F:protein transmembrane transporter activity"/>
    <property type="evidence" value="ECO:0007669"/>
    <property type="project" value="TreeGrafter"/>
</dbReference>
<evidence type="ECO:0000313" key="8">
    <source>
        <dbReference type="Proteomes" id="UP000588068"/>
    </source>
</evidence>
<evidence type="ECO:0000259" key="5">
    <source>
        <dbReference type="Pfam" id="PF03865"/>
    </source>
</evidence>
<dbReference type="Proteomes" id="UP000588068">
    <property type="component" value="Unassembled WGS sequence"/>
</dbReference>
<keyword evidence="1" id="KW-1134">Transmembrane beta strand</keyword>
<dbReference type="PANTHER" id="PTHR34597:SF1">
    <property type="entry name" value="HEME_HEMOPEXIN TRANSPORTER PROTEIN HUXB"/>
    <property type="match status" value="1"/>
</dbReference>
<comment type="caution">
    <text evidence="7">The sequence shown here is derived from an EMBL/GenBank/DDBJ whole genome shotgun (WGS) entry which is preliminary data.</text>
</comment>
<gene>
    <name evidence="7" type="ORF">HNQ60_004448</name>
</gene>
<feature type="chain" id="PRO_5032646629" evidence="4">
    <location>
        <begin position="30"/>
        <end position="590"/>
    </location>
</feature>
<keyword evidence="2" id="KW-0812">Transmembrane</keyword>
<evidence type="ECO:0000313" key="7">
    <source>
        <dbReference type="EMBL" id="MBB6095558.1"/>
    </source>
</evidence>
<dbReference type="EMBL" id="JACHHZ010000005">
    <property type="protein sequence ID" value="MBB6095558.1"/>
    <property type="molecule type" value="Genomic_DNA"/>
</dbReference>
<feature type="domain" description="Haemolysin activator HlyB C-terminal" evidence="5">
    <location>
        <begin position="221"/>
        <end position="491"/>
    </location>
</feature>